<dbReference type="OrthoDB" id="1923196at2759"/>
<keyword evidence="3" id="KW-0805">Transcription regulation</keyword>
<dbReference type="Pfam" id="PF00010">
    <property type="entry name" value="HLH"/>
    <property type="match status" value="1"/>
</dbReference>
<accession>A0A8T0W9E3</accession>
<comment type="similarity">
    <text evidence="2">Belongs to the bHLH protein family.</text>
</comment>
<dbReference type="GO" id="GO:0046983">
    <property type="term" value="F:protein dimerization activity"/>
    <property type="evidence" value="ECO:0007669"/>
    <property type="project" value="InterPro"/>
</dbReference>
<sequence>MDMNESGEKGMEGNASSAGAGIPVEWQTQFSAAAFACPPAQQQQGHMMDSSFASGGLWASTSQTMALSDVGGAMSAARGGGGGGFLAPVPGFLPQGLGHFPVDSGFIERAARASCFGGGAGGVMGAGAGFGAADHQNMNSAFSGSSEALLDHQRKDGNEKGEPELGRNGHDAVPSSEAAGGDCSSKGTSDSKKRRRPNEVMGGDQVQSSNLPADSANESVHSKDKGEESSPATTTGKSKGKGAKETSESQKEDYIHVRARRGQATNSHSLAERLRREKISERMKLLQDLVPGCSKVTGKAVMLDEIINYVQSLQRQVEFLSMKLATVNPRLDLNIEGLLSKDLLRFPGVPSSSLGFSPEMMHPQLQLSQPGLIQGGAAGMTNPDVFRRIIQAQLSAKDGSQMPHALNGSFSDVAQMGYPSPLGPQDLSIRPSQDGFQM</sequence>
<feature type="compositionally biased region" description="Basic and acidic residues" evidence="6">
    <location>
        <begin position="149"/>
        <end position="170"/>
    </location>
</feature>
<name>A0A8T0W9E3_PANVG</name>
<dbReference type="PROSITE" id="PS50888">
    <property type="entry name" value="BHLH"/>
    <property type="match status" value="1"/>
</dbReference>
<feature type="compositionally biased region" description="Basic and acidic residues" evidence="6">
    <location>
        <begin position="242"/>
        <end position="254"/>
    </location>
</feature>
<dbReference type="PANTHER" id="PTHR12565:SF418">
    <property type="entry name" value="BHLH-TRANSCRIPTION FACTOR"/>
    <property type="match status" value="1"/>
</dbReference>
<feature type="region of interest" description="Disordered" evidence="6">
    <location>
        <begin position="146"/>
        <end position="254"/>
    </location>
</feature>
<dbReference type="FunFam" id="4.10.280.10:FF:000002">
    <property type="entry name" value="Basic helix-loop-helix transcription factor"/>
    <property type="match status" value="1"/>
</dbReference>
<evidence type="ECO:0000256" key="5">
    <source>
        <dbReference type="ARBA" id="ARBA00023242"/>
    </source>
</evidence>
<keyword evidence="4" id="KW-0804">Transcription</keyword>
<comment type="caution">
    <text evidence="8">The sequence shown here is derived from an EMBL/GenBank/DDBJ whole genome shotgun (WGS) entry which is preliminary data.</text>
</comment>
<dbReference type="CDD" id="cd18919">
    <property type="entry name" value="bHLH_AtBPE_like"/>
    <property type="match status" value="1"/>
</dbReference>
<evidence type="ECO:0000256" key="4">
    <source>
        <dbReference type="ARBA" id="ARBA00023163"/>
    </source>
</evidence>
<feature type="compositionally biased region" description="Polar residues" evidence="6">
    <location>
        <begin position="205"/>
        <end position="219"/>
    </location>
</feature>
<dbReference type="InterPro" id="IPR024097">
    <property type="entry name" value="bHLH_ZIP_TF"/>
</dbReference>
<dbReference type="SUPFAM" id="SSF47459">
    <property type="entry name" value="HLH, helix-loop-helix DNA-binding domain"/>
    <property type="match status" value="1"/>
</dbReference>
<reference evidence="8" key="1">
    <citation type="submission" date="2020-05" db="EMBL/GenBank/DDBJ databases">
        <title>WGS assembly of Panicum virgatum.</title>
        <authorList>
            <person name="Lovell J.T."/>
            <person name="Jenkins J."/>
            <person name="Shu S."/>
            <person name="Juenger T.E."/>
            <person name="Schmutz J."/>
        </authorList>
    </citation>
    <scope>NUCLEOTIDE SEQUENCE</scope>
    <source>
        <strain evidence="8">AP13</strain>
    </source>
</reference>
<dbReference type="AlphaFoldDB" id="A0A8T0W9E3"/>
<evidence type="ECO:0000256" key="2">
    <source>
        <dbReference type="ARBA" id="ARBA00005510"/>
    </source>
</evidence>
<evidence type="ECO:0000256" key="3">
    <source>
        <dbReference type="ARBA" id="ARBA00023015"/>
    </source>
</evidence>
<dbReference type="GO" id="GO:0005634">
    <property type="term" value="C:nucleus"/>
    <property type="evidence" value="ECO:0007669"/>
    <property type="project" value="UniProtKB-SubCell"/>
</dbReference>
<evidence type="ECO:0000256" key="1">
    <source>
        <dbReference type="ARBA" id="ARBA00004123"/>
    </source>
</evidence>
<protein>
    <recommendedName>
        <fullName evidence="7">BHLH domain-containing protein</fullName>
    </recommendedName>
</protein>
<evidence type="ECO:0000259" key="7">
    <source>
        <dbReference type="PROSITE" id="PS50888"/>
    </source>
</evidence>
<gene>
    <name evidence="8" type="ORF">PVAP13_2KG400500</name>
</gene>
<keyword evidence="9" id="KW-1185">Reference proteome</keyword>
<dbReference type="Gene3D" id="4.10.280.10">
    <property type="entry name" value="Helix-loop-helix DNA-binding domain"/>
    <property type="match status" value="1"/>
</dbReference>
<dbReference type="PANTHER" id="PTHR12565">
    <property type="entry name" value="STEROL REGULATORY ELEMENT-BINDING PROTEIN"/>
    <property type="match status" value="1"/>
</dbReference>
<comment type="subcellular location">
    <subcellularLocation>
        <location evidence="1">Nucleus</location>
    </subcellularLocation>
</comment>
<feature type="domain" description="BHLH" evidence="7">
    <location>
        <begin position="263"/>
        <end position="313"/>
    </location>
</feature>
<dbReference type="GO" id="GO:0003700">
    <property type="term" value="F:DNA-binding transcription factor activity"/>
    <property type="evidence" value="ECO:0007669"/>
    <property type="project" value="TreeGrafter"/>
</dbReference>
<dbReference type="InterPro" id="IPR011598">
    <property type="entry name" value="bHLH_dom"/>
</dbReference>
<proteinExistence type="inferred from homology"/>
<dbReference type="SMART" id="SM00353">
    <property type="entry name" value="HLH"/>
    <property type="match status" value="1"/>
</dbReference>
<dbReference type="EMBL" id="CM029039">
    <property type="protein sequence ID" value="KAG2644045.1"/>
    <property type="molecule type" value="Genomic_DNA"/>
</dbReference>
<organism evidence="8 9">
    <name type="scientific">Panicum virgatum</name>
    <name type="common">Blackwell switchgrass</name>
    <dbReference type="NCBI Taxonomy" id="38727"/>
    <lineage>
        <taxon>Eukaryota</taxon>
        <taxon>Viridiplantae</taxon>
        <taxon>Streptophyta</taxon>
        <taxon>Embryophyta</taxon>
        <taxon>Tracheophyta</taxon>
        <taxon>Spermatophyta</taxon>
        <taxon>Magnoliopsida</taxon>
        <taxon>Liliopsida</taxon>
        <taxon>Poales</taxon>
        <taxon>Poaceae</taxon>
        <taxon>PACMAD clade</taxon>
        <taxon>Panicoideae</taxon>
        <taxon>Panicodae</taxon>
        <taxon>Paniceae</taxon>
        <taxon>Panicinae</taxon>
        <taxon>Panicum</taxon>
        <taxon>Panicum sect. Hiantes</taxon>
    </lineage>
</organism>
<dbReference type="InterPro" id="IPR036638">
    <property type="entry name" value="HLH_DNA-bd_sf"/>
</dbReference>
<evidence type="ECO:0000313" key="8">
    <source>
        <dbReference type="EMBL" id="KAG2644045.1"/>
    </source>
</evidence>
<keyword evidence="5" id="KW-0539">Nucleus</keyword>
<evidence type="ECO:0000313" key="9">
    <source>
        <dbReference type="Proteomes" id="UP000823388"/>
    </source>
</evidence>
<evidence type="ECO:0000256" key="6">
    <source>
        <dbReference type="SAM" id="MobiDB-lite"/>
    </source>
</evidence>
<dbReference type="Proteomes" id="UP000823388">
    <property type="component" value="Chromosome 2K"/>
</dbReference>